<evidence type="ECO:0000256" key="7">
    <source>
        <dbReference type="ARBA" id="ARBA00022840"/>
    </source>
</evidence>
<accession>D8SQL4</accession>
<comment type="subcellular location">
    <subcellularLocation>
        <location evidence="2">Chromosome</location>
    </subcellularLocation>
    <subcellularLocation>
        <location evidence="1">Nucleus</location>
    </subcellularLocation>
</comment>
<dbReference type="SUPFAM" id="SSF52540">
    <property type="entry name" value="P-loop containing nucleoside triphosphate hydrolases"/>
    <property type="match status" value="2"/>
</dbReference>
<feature type="compositionally biased region" description="Basic and acidic residues" evidence="11">
    <location>
        <begin position="310"/>
        <end position="326"/>
    </location>
</feature>
<dbReference type="InterPro" id="IPR003395">
    <property type="entry name" value="RecF/RecN/SMC_N"/>
</dbReference>
<dbReference type="STRING" id="88036.D8SQL4"/>
<dbReference type="GO" id="GO:0000724">
    <property type="term" value="P:double-strand break repair via homologous recombination"/>
    <property type="evidence" value="ECO:0000318"/>
    <property type="project" value="GO_Central"/>
</dbReference>
<evidence type="ECO:0000256" key="4">
    <source>
        <dbReference type="ARBA" id="ARBA00018687"/>
    </source>
</evidence>
<keyword evidence="8 10" id="KW-0175">Coiled coil</keyword>
<dbReference type="InParanoid" id="D8SQL4"/>
<dbReference type="EMBL" id="GL377634">
    <property type="protein sequence ID" value="EFJ13183.1"/>
    <property type="molecule type" value="Genomic_DNA"/>
</dbReference>
<dbReference type="HOGENOM" id="CLU_004969_2_0_1"/>
<dbReference type="GO" id="GO:0003697">
    <property type="term" value="F:single-stranded DNA binding"/>
    <property type="evidence" value="ECO:0000318"/>
    <property type="project" value="GO_Central"/>
</dbReference>
<dbReference type="Gene3D" id="3.40.50.300">
    <property type="entry name" value="P-loop containing nucleotide triphosphate hydrolases"/>
    <property type="match status" value="2"/>
</dbReference>
<dbReference type="FunFam" id="3.40.50.300:FF:001301">
    <property type="entry name" value="Structural maintenance of chromosomes 5"/>
    <property type="match status" value="1"/>
</dbReference>
<feature type="coiled-coil region" evidence="10">
    <location>
        <begin position="168"/>
        <end position="216"/>
    </location>
</feature>
<proteinExistence type="inferred from homology"/>
<keyword evidence="6" id="KW-0547">Nucleotide-binding</keyword>
<dbReference type="Gramene" id="EFJ13183">
    <property type="protein sequence ID" value="EFJ13183"/>
    <property type="gene ID" value="SELMODRAFT_157483"/>
</dbReference>
<feature type="region of interest" description="Disordered" evidence="11">
    <location>
        <begin position="301"/>
        <end position="326"/>
    </location>
</feature>
<evidence type="ECO:0000259" key="12">
    <source>
        <dbReference type="Pfam" id="PF02463"/>
    </source>
</evidence>
<dbReference type="GO" id="GO:0005634">
    <property type="term" value="C:nucleus"/>
    <property type="evidence" value="ECO:0000318"/>
    <property type="project" value="GO_Central"/>
</dbReference>
<evidence type="ECO:0000256" key="6">
    <source>
        <dbReference type="ARBA" id="ARBA00022741"/>
    </source>
</evidence>
<evidence type="ECO:0000313" key="14">
    <source>
        <dbReference type="Proteomes" id="UP000001514"/>
    </source>
</evidence>
<evidence type="ECO:0000256" key="8">
    <source>
        <dbReference type="ARBA" id="ARBA00023054"/>
    </source>
</evidence>
<evidence type="ECO:0000313" key="13">
    <source>
        <dbReference type="EMBL" id="EFJ13183.1"/>
    </source>
</evidence>
<dbReference type="AlphaFoldDB" id="D8SQL4"/>
<dbReference type="Pfam" id="PF02463">
    <property type="entry name" value="SMC_N"/>
    <property type="match status" value="1"/>
</dbReference>
<name>D8SQL4_SELML</name>
<dbReference type="OMA" id="GIRTEPF"/>
<dbReference type="InterPro" id="IPR027417">
    <property type="entry name" value="P-loop_NTPase"/>
</dbReference>
<evidence type="ECO:0000256" key="5">
    <source>
        <dbReference type="ARBA" id="ARBA00022454"/>
    </source>
</evidence>
<feature type="coiled-coil region" evidence="10">
    <location>
        <begin position="601"/>
        <end position="677"/>
    </location>
</feature>
<sequence length="1045" mass="119756">MRGNITQIRVHNFMTYSDITSKPGPRLNLVIGPNGTGKSSLVCALAIGLGGEPQLLGRAGHIGDYVKRGEDCGWVEITLRGDSPDASTIIKRSFNKQNKSEWQLNGESSTKKAVLESVQQFNIQVNNLTQFLPQDRVCEFAKMTPIELLAETEKAVGDPELSHQHEKLVTLNQQLKQRQLSVRQLENALRQHRSNNAELEKDVERVQERNRLLEKVKSMSKKLPWLMYDKDKNMYVEGKKRLKAAGEVLKVLTEQLAGLKRPIDDKKKKKSTAESALRKLREEISKSEVKRREIGKKETDWNAKVKAKQSHIEDAQRNEANRVERIRNNRRQLQEAEDELARFPDIKLQTEETAELCQRITDLEGQAQDKKRLVQELERSQNHRRRDIERWNNRLSEIANVTNQRLDLLKRYGCPQIYEAYRWVESHRQEFRREVYGPVLVEVNIPNKDLAAYVEGQVANYIWKSFVTQDAQDRDLLVRNLKQYDVPVINFTGDEPPVPGMRITPQMESLGVSGRLDQVIAGPQVVKDVLVGQFALNYSFIGSAESNIRANEVNGLGIKDLWTPENHFRWQESRYGGHVSASVNPVRPARMFSPSVDTTESEELQRRKVEAESALALCNNDLRARASEQRELEDQAAELHRQREAIVRRNQAEVRRRKDLELKIDQRRRTLASSENEEDLQIVVDRHRFTIKDLNLKRCSKAIELKASQPVFVYLTRLNADPQDILIHTVNVQISHNIQYLESMELDAEVRQMERDIRAQETRGAQAQRTWDECKVEVESLKSSLANAKEIAEKKAPLTPELQAAFAEMPDTIEDLEDAIETAKAQARAVIFSNPNVLEEYERRCEQIKSGTARLEVETNALNSCVEEMNTIQSTWLTTLREIVARINSTFSRNFKEMAVAGEVSLDEQGTDFDKYGIHIKVKFRETGELQVLSAHHQSGGERSVSTILYLVSLQDLTHCPFRVVDEINQGMDPFNERKMFQQLVRAASQPNTPQCFLLTPKLLPELEYSTACSILYIMNGPWIAAPSEVWKNGERWSRQFASSS</sequence>
<evidence type="ECO:0000256" key="2">
    <source>
        <dbReference type="ARBA" id="ARBA00004286"/>
    </source>
</evidence>
<keyword evidence="9" id="KW-0539">Nucleus</keyword>
<keyword evidence="14" id="KW-1185">Reference proteome</keyword>
<protein>
    <recommendedName>
        <fullName evidence="4">Structural maintenance of chromosomes protein 5</fullName>
    </recommendedName>
</protein>
<dbReference type="FunCoup" id="D8SQL4">
    <property type="interactions" value="4426"/>
</dbReference>
<dbReference type="GO" id="GO:0030915">
    <property type="term" value="C:Smc5-Smc6 complex"/>
    <property type="evidence" value="ECO:0000318"/>
    <property type="project" value="GO_Central"/>
</dbReference>
<evidence type="ECO:0000256" key="11">
    <source>
        <dbReference type="SAM" id="MobiDB-lite"/>
    </source>
</evidence>
<evidence type="ECO:0000256" key="10">
    <source>
        <dbReference type="SAM" id="Coils"/>
    </source>
</evidence>
<dbReference type="GO" id="GO:0051276">
    <property type="term" value="P:chromosome organization"/>
    <property type="evidence" value="ECO:0007669"/>
    <property type="project" value="UniProtKB-ARBA"/>
</dbReference>
<feature type="coiled-coil region" evidence="10">
    <location>
        <begin position="743"/>
        <end position="770"/>
    </location>
</feature>
<keyword evidence="7" id="KW-0067">ATP-binding</keyword>
<dbReference type="KEGG" id="smo:SELMODRAFT_157483"/>
<evidence type="ECO:0000256" key="3">
    <source>
        <dbReference type="ARBA" id="ARBA00010171"/>
    </source>
</evidence>
<dbReference type="Proteomes" id="UP000001514">
    <property type="component" value="Unassembled WGS sequence"/>
</dbReference>
<evidence type="ECO:0000256" key="9">
    <source>
        <dbReference type="ARBA" id="ARBA00023242"/>
    </source>
</evidence>
<feature type="domain" description="RecF/RecN/SMC N-terminal" evidence="12">
    <location>
        <begin position="5"/>
        <end position="989"/>
    </location>
</feature>
<reference evidence="13 14" key="1">
    <citation type="journal article" date="2011" name="Science">
        <title>The Selaginella genome identifies genetic changes associated with the evolution of vascular plants.</title>
        <authorList>
            <person name="Banks J.A."/>
            <person name="Nishiyama T."/>
            <person name="Hasebe M."/>
            <person name="Bowman J.L."/>
            <person name="Gribskov M."/>
            <person name="dePamphilis C."/>
            <person name="Albert V.A."/>
            <person name="Aono N."/>
            <person name="Aoyama T."/>
            <person name="Ambrose B.A."/>
            <person name="Ashton N.W."/>
            <person name="Axtell M.J."/>
            <person name="Barker E."/>
            <person name="Barker M.S."/>
            <person name="Bennetzen J.L."/>
            <person name="Bonawitz N.D."/>
            <person name="Chapple C."/>
            <person name="Cheng C."/>
            <person name="Correa L.G."/>
            <person name="Dacre M."/>
            <person name="DeBarry J."/>
            <person name="Dreyer I."/>
            <person name="Elias M."/>
            <person name="Engstrom E.M."/>
            <person name="Estelle M."/>
            <person name="Feng L."/>
            <person name="Finet C."/>
            <person name="Floyd S.K."/>
            <person name="Frommer W.B."/>
            <person name="Fujita T."/>
            <person name="Gramzow L."/>
            <person name="Gutensohn M."/>
            <person name="Harholt J."/>
            <person name="Hattori M."/>
            <person name="Heyl A."/>
            <person name="Hirai T."/>
            <person name="Hiwatashi Y."/>
            <person name="Ishikawa M."/>
            <person name="Iwata M."/>
            <person name="Karol K.G."/>
            <person name="Koehler B."/>
            <person name="Kolukisaoglu U."/>
            <person name="Kubo M."/>
            <person name="Kurata T."/>
            <person name="Lalonde S."/>
            <person name="Li K."/>
            <person name="Li Y."/>
            <person name="Litt A."/>
            <person name="Lyons E."/>
            <person name="Manning G."/>
            <person name="Maruyama T."/>
            <person name="Michael T.P."/>
            <person name="Mikami K."/>
            <person name="Miyazaki S."/>
            <person name="Morinaga S."/>
            <person name="Murata T."/>
            <person name="Mueller-Roeber B."/>
            <person name="Nelson D.R."/>
            <person name="Obara M."/>
            <person name="Oguri Y."/>
            <person name="Olmstead R.G."/>
            <person name="Onodera N."/>
            <person name="Petersen B.L."/>
            <person name="Pils B."/>
            <person name="Prigge M."/>
            <person name="Rensing S.A."/>
            <person name="Riano-Pachon D.M."/>
            <person name="Roberts A.W."/>
            <person name="Sato Y."/>
            <person name="Scheller H.V."/>
            <person name="Schulz B."/>
            <person name="Schulz C."/>
            <person name="Shakirov E.V."/>
            <person name="Shibagaki N."/>
            <person name="Shinohara N."/>
            <person name="Shippen D.E."/>
            <person name="Soerensen I."/>
            <person name="Sotooka R."/>
            <person name="Sugimoto N."/>
            <person name="Sugita M."/>
            <person name="Sumikawa N."/>
            <person name="Tanurdzic M."/>
            <person name="Theissen G."/>
            <person name="Ulvskov P."/>
            <person name="Wakazuki S."/>
            <person name="Weng J.K."/>
            <person name="Willats W.W."/>
            <person name="Wipf D."/>
            <person name="Wolf P.G."/>
            <person name="Yang L."/>
            <person name="Zimmer A.D."/>
            <person name="Zhu Q."/>
            <person name="Mitros T."/>
            <person name="Hellsten U."/>
            <person name="Loque D."/>
            <person name="Otillar R."/>
            <person name="Salamov A."/>
            <person name="Schmutz J."/>
            <person name="Shapiro H."/>
            <person name="Lindquist E."/>
            <person name="Lucas S."/>
            <person name="Rokhsar D."/>
            <person name="Grigoriev I.V."/>
        </authorList>
    </citation>
    <scope>NUCLEOTIDE SEQUENCE [LARGE SCALE GENOMIC DNA]</scope>
</reference>
<comment type="similarity">
    <text evidence="3">Belongs to the SMC family. SMC5 subfamily.</text>
</comment>
<dbReference type="GO" id="GO:0005524">
    <property type="term" value="F:ATP binding"/>
    <property type="evidence" value="ECO:0007669"/>
    <property type="project" value="UniProtKB-KW"/>
</dbReference>
<dbReference type="PANTHER" id="PTHR45916:SF1">
    <property type="entry name" value="STRUCTURAL MAINTENANCE OF CHROMOSOMES PROTEIN 5"/>
    <property type="match status" value="1"/>
</dbReference>
<dbReference type="eggNOG" id="KOG0979">
    <property type="taxonomic scope" value="Eukaryota"/>
</dbReference>
<evidence type="ECO:0000256" key="1">
    <source>
        <dbReference type="ARBA" id="ARBA00004123"/>
    </source>
</evidence>
<keyword evidence="5" id="KW-0158">Chromosome</keyword>
<organism evidence="14">
    <name type="scientific">Selaginella moellendorffii</name>
    <name type="common">Spikemoss</name>
    <dbReference type="NCBI Taxonomy" id="88036"/>
    <lineage>
        <taxon>Eukaryota</taxon>
        <taxon>Viridiplantae</taxon>
        <taxon>Streptophyta</taxon>
        <taxon>Embryophyta</taxon>
        <taxon>Tracheophyta</taxon>
        <taxon>Lycopodiopsida</taxon>
        <taxon>Selaginellales</taxon>
        <taxon>Selaginellaceae</taxon>
        <taxon>Selaginella</taxon>
    </lineage>
</organism>
<dbReference type="PANTHER" id="PTHR45916">
    <property type="entry name" value="STRUCTURAL MAINTENANCE OF CHROMOSOMES PROTEIN 5"/>
    <property type="match status" value="1"/>
</dbReference>
<gene>
    <name evidence="13" type="ORF">SELMODRAFT_157483</name>
</gene>